<dbReference type="InterPro" id="IPR004528">
    <property type="entry name" value="KdsB"/>
</dbReference>
<dbReference type="UniPathway" id="UPA00358">
    <property type="reaction ID" value="UER00476"/>
</dbReference>
<evidence type="ECO:0000313" key="7">
    <source>
        <dbReference type="Proteomes" id="UP000011223"/>
    </source>
</evidence>
<dbReference type="RefSeq" id="WP_002540512.1">
    <property type="nucleotide sequence ID" value="NZ_ANFM02000033.1"/>
</dbReference>
<dbReference type="NCBIfam" id="TIGR00466">
    <property type="entry name" value="kdsB"/>
    <property type="match status" value="1"/>
</dbReference>
<dbReference type="Gene3D" id="3.90.550.10">
    <property type="entry name" value="Spore Coat Polysaccharide Biosynthesis Protein SpsA, Chain A"/>
    <property type="match status" value="1"/>
</dbReference>
<dbReference type="EMBL" id="ANFM02000033">
    <property type="protein sequence ID" value="EOD78330.1"/>
    <property type="molecule type" value="Genomic_DNA"/>
</dbReference>
<evidence type="ECO:0000256" key="3">
    <source>
        <dbReference type="ARBA" id="ARBA00022695"/>
    </source>
</evidence>
<comment type="pathway">
    <text evidence="5">Nucleotide-sugar biosynthesis; CMP-3-deoxy-D-manno-octulosonate biosynthesis; CMP-3-deoxy-D-manno-octulosonate from 3-deoxy-D-manno-octulosonate and CTP: step 1/1.</text>
</comment>
<dbReference type="GO" id="GO:0008690">
    <property type="term" value="F:3-deoxy-manno-octulosonate cytidylyltransferase activity"/>
    <property type="evidence" value="ECO:0007669"/>
    <property type="project" value="UniProtKB-UniRule"/>
</dbReference>
<dbReference type="eggNOG" id="COG1212">
    <property type="taxonomic scope" value="Bacteria"/>
</dbReference>
<dbReference type="GO" id="GO:0016020">
    <property type="term" value="C:membrane"/>
    <property type="evidence" value="ECO:0007669"/>
    <property type="project" value="UniProtKB-SubCell"/>
</dbReference>
<gene>
    <name evidence="5" type="primary">kdsB</name>
    <name evidence="6" type="ORF">D515_02901</name>
</gene>
<keyword evidence="4 5" id="KW-0448">Lipopolysaccharide biosynthesis</keyword>
<accession>R1ISK9</accession>
<dbReference type="NCBIfam" id="NF003952">
    <property type="entry name" value="PRK05450.1-5"/>
    <property type="match status" value="1"/>
</dbReference>
<dbReference type="PANTHER" id="PTHR42866:SF2">
    <property type="entry name" value="3-DEOXY-MANNO-OCTULOSONATE CYTIDYLYLTRANSFERASE, MITOCHONDRIAL"/>
    <property type="match status" value="1"/>
</dbReference>
<evidence type="ECO:0000256" key="2">
    <source>
        <dbReference type="ARBA" id="ARBA00022679"/>
    </source>
</evidence>
<dbReference type="PANTHER" id="PTHR42866">
    <property type="entry name" value="3-DEOXY-MANNO-OCTULOSONATE CYTIDYLYLTRANSFERASE"/>
    <property type="match status" value="1"/>
</dbReference>
<evidence type="ECO:0000256" key="5">
    <source>
        <dbReference type="HAMAP-Rule" id="MF_00057"/>
    </source>
</evidence>
<proteinExistence type="inferred from homology"/>
<organism evidence="6 7">
    <name type="scientific">Grimontia indica</name>
    <dbReference type="NCBI Taxonomy" id="1056512"/>
    <lineage>
        <taxon>Bacteria</taxon>
        <taxon>Pseudomonadati</taxon>
        <taxon>Pseudomonadota</taxon>
        <taxon>Gammaproteobacteria</taxon>
        <taxon>Vibrionales</taxon>
        <taxon>Vibrionaceae</taxon>
        <taxon>Grimontia</taxon>
    </lineage>
</organism>
<dbReference type="FunFam" id="3.90.550.10:FF:000011">
    <property type="entry name" value="3-deoxy-manno-octulosonate cytidylyltransferase"/>
    <property type="match status" value="1"/>
</dbReference>
<comment type="similarity">
    <text evidence="5">Belongs to the KdsB family.</text>
</comment>
<dbReference type="GO" id="GO:0033468">
    <property type="term" value="P:CMP-keto-3-deoxy-D-manno-octulosonic acid biosynthetic process"/>
    <property type="evidence" value="ECO:0007669"/>
    <property type="project" value="UniProtKB-UniRule"/>
</dbReference>
<comment type="function">
    <text evidence="5">Activates KDO (a required 8-carbon sugar) for incorporation into bacterial lipopolysaccharide in Gram-negative bacteria.</text>
</comment>
<sequence>MKFTVVIPARYASSRLPAKPLVDIGGKPMIQWVYEQAMKSGADKVIIATDDQRIVDAANAFGGEVCMTREDHQSGTERLAEVVEKYNLAADEIIVNVQGDEPLIPPSVIRQVAENLARSEAPMSTLAINIDHVDEVFNPNAVKVVTDKDGYALYFSRATIPWDRDNFAKAPAEIHHNLKRHIGIYGYRAGFINTYINWEPSPIEHIECLEQLRVLWYGEKIHVDVAIEAPPAGVDTPEDLEVVRKLIAAQ</sequence>
<comment type="catalytic activity">
    <reaction evidence="5">
        <text>3-deoxy-alpha-D-manno-oct-2-ulosonate + CTP = CMP-3-deoxy-beta-D-manno-octulosonate + diphosphate</text>
        <dbReference type="Rhea" id="RHEA:23448"/>
        <dbReference type="ChEBI" id="CHEBI:33019"/>
        <dbReference type="ChEBI" id="CHEBI:37563"/>
        <dbReference type="ChEBI" id="CHEBI:85986"/>
        <dbReference type="ChEBI" id="CHEBI:85987"/>
        <dbReference type="EC" id="2.7.7.38"/>
    </reaction>
</comment>
<dbReference type="AlphaFoldDB" id="R1ISK9"/>
<dbReference type="CDD" id="cd02517">
    <property type="entry name" value="CMP-KDO-Synthetase"/>
    <property type="match status" value="1"/>
</dbReference>
<comment type="caution">
    <text evidence="6">The sequence shown here is derived from an EMBL/GenBank/DDBJ whole genome shotgun (WGS) entry which is preliminary data.</text>
</comment>
<dbReference type="InterPro" id="IPR003329">
    <property type="entry name" value="Cytidylyl_trans"/>
</dbReference>
<dbReference type="InterPro" id="IPR029044">
    <property type="entry name" value="Nucleotide-diphossugar_trans"/>
</dbReference>
<evidence type="ECO:0000256" key="1">
    <source>
        <dbReference type="ARBA" id="ARBA00004370"/>
    </source>
</evidence>
<dbReference type="HAMAP" id="MF_00057">
    <property type="entry name" value="KdsB"/>
    <property type="match status" value="1"/>
</dbReference>
<dbReference type="NCBIfam" id="NF003950">
    <property type="entry name" value="PRK05450.1-3"/>
    <property type="match status" value="1"/>
</dbReference>
<name>R1ISK9_9GAMM</name>
<comment type="subcellular location">
    <subcellularLocation>
        <location evidence="5">Cytoplasm</location>
    </subcellularLocation>
    <subcellularLocation>
        <location evidence="1">Membrane</location>
    </subcellularLocation>
</comment>
<keyword evidence="5" id="KW-0963">Cytoplasm</keyword>
<reference evidence="6 7" key="1">
    <citation type="journal article" date="2014" name="PLoS ONE">
        <title>Grimontia indica AK16(T), sp. nov., Isolated from a Seawater Sample Reports the Presence of Pathogenic Genes Similar to Vibrio Genus.</title>
        <authorList>
            <person name="Singh A."/>
            <person name="Vaidya B."/>
            <person name="Khatri I."/>
            <person name="Srinivas T.N."/>
            <person name="Subramanian S."/>
            <person name="Korpole S."/>
            <person name="Pinnaka A.K."/>
        </authorList>
    </citation>
    <scope>NUCLEOTIDE SEQUENCE [LARGE SCALE GENOMIC DNA]</scope>
    <source>
        <strain evidence="6 7">AK16</strain>
    </source>
</reference>
<dbReference type="NCBIfam" id="NF009905">
    <property type="entry name" value="PRK13368.1"/>
    <property type="match status" value="1"/>
</dbReference>
<evidence type="ECO:0000256" key="4">
    <source>
        <dbReference type="ARBA" id="ARBA00022985"/>
    </source>
</evidence>
<dbReference type="GO" id="GO:0009103">
    <property type="term" value="P:lipopolysaccharide biosynthetic process"/>
    <property type="evidence" value="ECO:0007669"/>
    <property type="project" value="UniProtKB-UniRule"/>
</dbReference>
<dbReference type="Pfam" id="PF02348">
    <property type="entry name" value="CTP_transf_3"/>
    <property type="match status" value="1"/>
</dbReference>
<protein>
    <recommendedName>
        <fullName evidence="5">3-deoxy-manno-octulosonate cytidylyltransferase</fullName>
        <ecNumber evidence="5">2.7.7.38</ecNumber>
    </recommendedName>
    <alternativeName>
        <fullName evidence="5">CMP-2-keto-3-deoxyoctulosonic acid synthase</fullName>
        <shortName evidence="5">CKS</shortName>
        <shortName evidence="5">CMP-KDO synthase</shortName>
    </alternativeName>
</protein>
<dbReference type="GO" id="GO:0005829">
    <property type="term" value="C:cytosol"/>
    <property type="evidence" value="ECO:0007669"/>
    <property type="project" value="TreeGrafter"/>
</dbReference>
<dbReference type="SUPFAM" id="SSF53448">
    <property type="entry name" value="Nucleotide-diphospho-sugar transferases"/>
    <property type="match status" value="1"/>
</dbReference>
<keyword evidence="3 5" id="KW-0548">Nucleotidyltransferase</keyword>
<keyword evidence="2 5" id="KW-0808">Transferase</keyword>
<dbReference type="Proteomes" id="UP000011223">
    <property type="component" value="Unassembled WGS sequence"/>
</dbReference>
<keyword evidence="7" id="KW-1185">Reference proteome</keyword>
<evidence type="ECO:0000313" key="6">
    <source>
        <dbReference type="EMBL" id="EOD78330.1"/>
    </source>
</evidence>
<dbReference type="EC" id="2.7.7.38" evidence="5"/>